<evidence type="ECO:0000313" key="1">
    <source>
        <dbReference type="EMBL" id="JAH64427.1"/>
    </source>
</evidence>
<accession>A0A0E9UFE7</accession>
<name>A0A0E9UFE7_ANGAN</name>
<organism evidence="1">
    <name type="scientific">Anguilla anguilla</name>
    <name type="common">European freshwater eel</name>
    <name type="synonym">Muraena anguilla</name>
    <dbReference type="NCBI Taxonomy" id="7936"/>
    <lineage>
        <taxon>Eukaryota</taxon>
        <taxon>Metazoa</taxon>
        <taxon>Chordata</taxon>
        <taxon>Craniata</taxon>
        <taxon>Vertebrata</taxon>
        <taxon>Euteleostomi</taxon>
        <taxon>Actinopterygii</taxon>
        <taxon>Neopterygii</taxon>
        <taxon>Teleostei</taxon>
        <taxon>Anguilliformes</taxon>
        <taxon>Anguillidae</taxon>
        <taxon>Anguilla</taxon>
    </lineage>
</organism>
<dbReference type="EMBL" id="GBXM01044150">
    <property type="protein sequence ID" value="JAH64427.1"/>
    <property type="molecule type" value="Transcribed_RNA"/>
</dbReference>
<protein>
    <submittedName>
        <fullName evidence="1">Uncharacterized protein</fullName>
    </submittedName>
</protein>
<reference evidence="1" key="2">
    <citation type="journal article" date="2015" name="Fish Shellfish Immunol.">
        <title>Early steps in the European eel (Anguilla anguilla)-Vibrio vulnificus interaction in the gills: Role of the RtxA13 toxin.</title>
        <authorList>
            <person name="Callol A."/>
            <person name="Pajuelo D."/>
            <person name="Ebbesson L."/>
            <person name="Teles M."/>
            <person name="MacKenzie S."/>
            <person name="Amaro C."/>
        </authorList>
    </citation>
    <scope>NUCLEOTIDE SEQUENCE</scope>
</reference>
<reference evidence="1" key="1">
    <citation type="submission" date="2014-11" db="EMBL/GenBank/DDBJ databases">
        <authorList>
            <person name="Amaro Gonzalez C."/>
        </authorList>
    </citation>
    <scope>NUCLEOTIDE SEQUENCE</scope>
</reference>
<sequence length="27" mass="3407">MYEFYCLSLMFKGMHFACGQWRYLCFM</sequence>
<proteinExistence type="predicted"/>
<dbReference type="AlphaFoldDB" id="A0A0E9UFE7"/>